<feature type="domain" description="CAP-Gly" evidence="8">
    <location>
        <begin position="334"/>
        <end position="376"/>
    </location>
</feature>
<dbReference type="EnsemblMetazoa" id="tetur21g00520.1">
    <property type="protein sequence ID" value="tetur21g00520.1"/>
    <property type="gene ID" value="tetur21g00520"/>
</dbReference>
<evidence type="ECO:0000259" key="8">
    <source>
        <dbReference type="PROSITE" id="PS50245"/>
    </source>
</evidence>
<reference evidence="10" key="1">
    <citation type="submission" date="2011-08" db="EMBL/GenBank/DDBJ databases">
        <authorList>
            <person name="Rombauts S."/>
        </authorList>
    </citation>
    <scope>NUCLEOTIDE SEQUENCE</scope>
    <source>
        <strain evidence="10">London</strain>
    </source>
</reference>
<dbReference type="STRING" id="32264.T1KTP7"/>
<dbReference type="SMART" id="SM01052">
    <property type="entry name" value="CAP_GLY"/>
    <property type="match status" value="3"/>
</dbReference>
<dbReference type="OrthoDB" id="5412539at2759"/>
<dbReference type="SMART" id="SM00248">
    <property type="entry name" value="ANK"/>
    <property type="match status" value="3"/>
</dbReference>
<dbReference type="InterPro" id="IPR002110">
    <property type="entry name" value="Ankyrin_rpt"/>
</dbReference>
<dbReference type="GO" id="GO:0051010">
    <property type="term" value="F:microtubule plus-end binding"/>
    <property type="evidence" value="ECO:0007669"/>
    <property type="project" value="TreeGrafter"/>
</dbReference>
<reference evidence="9" key="2">
    <citation type="submission" date="2015-06" db="UniProtKB">
        <authorList>
            <consortium name="EnsemblMetazoa"/>
        </authorList>
    </citation>
    <scope>IDENTIFICATION</scope>
</reference>
<organism evidence="9 10">
    <name type="scientific">Tetranychus urticae</name>
    <name type="common">Two-spotted spider mite</name>
    <dbReference type="NCBI Taxonomy" id="32264"/>
    <lineage>
        <taxon>Eukaryota</taxon>
        <taxon>Metazoa</taxon>
        <taxon>Ecdysozoa</taxon>
        <taxon>Arthropoda</taxon>
        <taxon>Chelicerata</taxon>
        <taxon>Arachnida</taxon>
        <taxon>Acari</taxon>
        <taxon>Acariformes</taxon>
        <taxon>Trombidiformes</taxon>
        <taxon>Prostigmata</taxon>
        <taxon>Eleutherengona</taxon>
        <taxon>Raphignathae</taxon>
        <taxon>Tetranychoidea</taxon>
        <taxon>Tetranychidae</taxon>
        <taxon>Tetranychus</taxon>
    </lineage>
</organism>
<dbReference type="GO" id="GO:0005938">
    <property type="term" value="C:cell cortex"/>
    <property type="evidence" value="ECO:0007669"/>
    <property type="project" value="TreeGrafter"/>
</dbReference>
<sequence>MSRKMGTDTNGHWSNSTINSSPDYTSNGSAPLNGSLSIEAQNVYEIMTIESKWNSPKIHVASDPPFCKTCEQLDTTFFNIQCHNCREILTNPDTTISQLFAILRQWVPQIQYCIELLVAEILKRGAHHNDKDGLTDMTLLHYACKAGSSGVGDVRAALRTVHLLISKGADLSIRCRWTDMAAIHYAVYFDVSEIVDYLLTISDRACIDDVCHDFEGGTPLHIAAANLCIDSVKVLLKHGANVLLKDDHGRTALDCVPDPTTLLNSCILSKQGAVEVATELRALLEKAFLSTIPGETFTFEGPVTGKVVLQALGLQLGDKVAINGVKSGILRFCGATQFACGIWAGIELEEPEGKHDGTFQGVTYFRCPPNHGIFAPISKICRYDNLWRNIRGTNQTVRIVNHPGVDVSRVTPKVETGLNSLKYRSANVAEVGDKVVLVDKRIGVVRFVGETSFASGIWYGIELSKPIGKNDGSIEGVKYFDCKPSHGLFVPPGRILRVTKSPQKPIDEIFADDESSECSLSLSRSSSERAKSPLTMRRLRSRSSLKSSSFSPTSYPVTSSNNLNSLPPTNNNSSSWLTLGVNVFVNNEVGVVRYIGPVDFADGIWLGLELRSANGKNDGAVQGKRYFTCKPGHGLLVRPKKVSVRGINGSKLLPAG</sequence>
<dbReference type="KEGG" id="tut:107367353"/>
<dbReference type="Gene3D" id="1.25.40.20">
    <property type="entry name" value="Ankyrin repeat-containing domain"/>
    <property type="match status" value="1"/>
</dbReference>
<dbReference type="HOGENOM" id="CLU_023687_1_0_1"/>
<dbReference type="SUPFAM" id="SSF74924">
    <property type="entry name" value="Cap-Gly domain"/>
    <property type="match status" value="3"/>
</dbReference>
<dbReference type="EMBL" id="CAEY01000545">
    <property type="status" value="NOT_ANNOTATED_CDS"/>
    <property type="molecule type" value="Genomic_DNA"/>
</dbReference>
<evidence type="ECO:0000256" key="6">
    <source>
        <dbReference type="PROSITE-ProRule" id="PRU00023"/>
    </source>
</evidence>
<evidence type="ECO:0000256" key="7">
    <source>
        <dbReference type="SAM" id="MobiDB-lite"/>
    </source>
</evidence>
<keyword evidence="5" id="KW-1053">Target membrane</keyword>
<keyword evidence="6" id="KW-0040">ANK repeat</keyword>
<evidence type="ECO:0000256" key="1">
    <source>
        <dbReference type="ARBA" id="ARBA00004175"/>
    </source>
</evidence>
<dbReference type="PANTHER" id="PTHR18916:SF88">
    <property type="entry name" value="CAP-GLY DOMAIN-CONTAINING PROTEIN"/>
    <property type="match status" value="1"/>
</dbReference>
<dbReference type="GO" id="GO:0035371">
    <property type="term" value="C:microtubule plus-end"/>
    <property type="evidence" value="ECO:0007669"/>
    <property type="project" value="TreeGrafter"/>
</dbReference>
<dbReference type="PANTHER" id="PTHR18916">
    <property type="entry name" value="DYNACTIN 1-RELATED MICROTUBULE-BINDING"/>
    <property type="match status" value="1"/>
</dbReference>
<proteinExistence type="predicted"/>
<dbReference type="GO" id="GO:0031122">
    <property type="term" value="P:cytoplasmic microtubule organization"/>
    <property type="evidence" value="ECO:0007669"/>
    <property type="project" value="TreeGrafter"/>
</dbReference>
<evidence type="ECO:0000256" key="3">
    <source>
        <dbReference type="ARBA" id="ARBA00022537"/>
    </source>
</evidence>
<keyword evidence="2" id="KW-0268">Exocytosis</keyword>
<protein>
    <recommendedName>
        <fullName evidence="8">CAP-Gly domain-containing protein</fullName>
    </recommendedName>
</protein>
<feature type="compositionally biased region" description="Polar residues" evidence="7">
    <location>
        <begin position="7"/>
        <end position="26"/>
    </location>
</feature>
<evidence type="ECO:0000256" key="2">
    <source>
        <dbReference type="ARBA" id="ARBA00022483"/>
    </source>
</evidence>
<dbReference type="PROSITE" id="PS50297">
    <property type="entry name" value="ANK_REP_REGION"/>
    <property type="match status" value="1"/>
</dbReference>
<feature type="repeat" description="ANK" evidence="6">
    <location>
        <begin position="215"/>
        <end position="247"/>
    </location>
</feature>
<dbReference type="GO" id="GO:0005634">
    <property type="term" value="C:nucleus"/>
    <property type="evidence" value="ECO:0007669"/>
    <property type="project" value="TreeGrafter"/>
</dbReference>
<dbReference type="PROSITE" id="PS00845">
    <property type="entry name" value="CAP_GLY_1"/>
    <property type="match status" value="3"/>
</dbReference>
<dbReference type="InterPro" id="IPR036770">
    <property type="entry name" value="Ankyrin_rpt-contain_sf"/>
</dbReference>
<evidence type="ECO:0000313" key="10">
    <source>
        <dbReference type="Proteomes" id="UP000015104"/>
    </source>
</evidence>
<keyword evidence="4" id="KW-0528">Neurotoxin</keyword>
<feature type="domain" description="CAP-Gly" evidence="8">
    <location>
        <begin position="449"/>
        <end position="491"/>
    </location>
</feature>
<gene>
    <name evidence="9" type="primary">107367353</name>
</gene>
<accession>T1KTP7</accession>
<keyword evidence="5" id="KW-0472">Membrane</keyword>
<dbReference type="InterPro" id="IPR000938">
    <property type="entry name" value="CAP-Gly_domain"/>
</dbReference>
<keyword evidence="3" id="KW-1052">Target cell membrane</keyword>
<evidence type="ECO:0000313" key="9">
    <source>
        <dbReference type="EnsemblMetazoa" id="tetur21g00520.1"/>
    </source>
</evidence>
<dbReference type="PROSITE" id="PS50245">
    <property type="entry name" value="CAP_GLY_2"/>
    <property type="match status" value="3"/>
</dbReference>
<dbReference type="PROSITE" id="PS50088">
    <property type="entry name" value="ANK_REPEAT"/>
    <property type="match status" value="1"/>
</dbReference>
<dbReference type="eggNOG" id="KOG0241">
    <property type="taxonomic scope" value="Eukaryota"/>
</dbReference>
<dbReference type="GO" id="GO:0044231">
    <property type="term" value="C:host cell presynaptic membrane"/>
    <property type="evidence" value="ECO:0007669"/>
    <property type="project" value="UniProtKB-KW"/>
</dbReference>
<keyword evidence="4" id="KW-0638">Presynaptic neurotoxin</keyword>
<dbReference type="AlphaFoldDB" id="T1KTP7"/>
<dbReference type="Pfam" id="PF01302">
    <property type="entry name" value="CAP_GLY"/>
    <property type="match status" value="3"/>
</dbReference>
<name>T1KTP7_TETUR</name>
<feature type="domain" description="CAP-Gly" evidence="8">
    <location>
        <begin position="596"/>
        <end position="638"/>
    </location>
</feature>
<dbReference type="InterPro" id="IPR036859">
    <property type="entry name" value="CAP-Gly_dom_sf"/>
</dbReference>
<evidence type="ECO:0000256" key="4">
    <source>
        <dbReference type="ARBA" id="ARBA00023028"/>
    </source>
</evidence>
<dbReference type="GO" id="GO:0006887">
    <property type="term" value="P:exocytosis"/>
    <property type="evidence" value="ECO:0007669"/>
    <property type="project" value="UniProtKB-KW"/>
</dbReference>
<dbReference type="Pfam" id="PF12796">
    <property type="entry name" value="Ank_2"/>
    <property type="match status" value="1"/>
</dbReference>
<feature type="region of interest" description="Disordered" evidence="7">
    <location>
        <begin position="521"/>
        <end position="567"/>
    </location>
</feature>
<dbReference type="GO" id="GO:0044218">
    <property type="term" value="C:other organism cell membrane"/>
    <property type="evidence" value="ECO:0007669"/>
    <property type="project" value="UniProtKB-KW"/>
</dbReference>
<dbReference type="Proteomes" id="UP000015104">
    <property type="component" value="Unassembled WGS sequence"/>
</dbReference>
<dbReference type="Gene3D" id="2.30.30.190">
    <property type="entry name" value="CAP Gly-rich-like domain"/>
    <property type="match status" value="3"/>
</dbReference>
<feature type="compositionally biased region" description="Low complexity" evidence="7">
    <location>
        <begin position="544"/>
        <end position="567"/>
    </location>
</feature>
<keyword evidence="4" id="KW-0800">Toxin</keyword>
<evidence type="ECO:0000256" key="5">
    <source>
        <dbReference type="ARBA" id="ARBA00023298"/>
    </source>
</evidence>
<comment type="subcellular location">
    <subcellularLocation>
        <location evidence="1">Target cell membrane</location>
    </subcellularLocation>
</comment>
<dbReference type="eggNOG" id="KOG4568">
    <property type="taxonomic scope" value="Eukaryota"/>
</dbReference>
<keyword evidence="10" id="KW-1185">Reference proteome</keyword>
<dbReference type="SUPFAM" id="SSF48403">
    <property type="entry name" value="Ankyrin repeat"/>
    <property type="match status" value="1"/>
</dbReference>
<feature type="region of interest" description="Disordered" evidence="7">
    <location>
        <begin position="1"/>
        <end position="26"/>
    </location>
</feature>